<dbReference type="Proteomes" id="UP001385951">
    <property type="component" value="Unassembled WGS sequence"/>
</dbReference>
<evidence type="ECO:0000313" key="2">
    <source>
        <dbReference type="Proteomes" id="UP001385951"/>
    </source>
</evidence>
<protein>
    <submittedName>
        <fullName evidence="1">Uncharacterized protein</fullName>
    </submittedName>
</protein>
<dbReference type="EMBL" id="JASBNA010000025">
    <property type="protein sequence ID" value="KAK7684525.1"/>
    <property type="molecule type" value="Genomic_DNA"/>
</dbReference>
<evidence type="ECO:0000313" key="1">
    <source>
        <dbReference type="EMBL" id="KAK7684525.1"/>
    </source>
</evidence>
<sequence length="102" mass="10992">MDVIATNIRKHIKQPSAPLIIGPFPQPPPRVLFASDSGITGTEGLDRYLVFLCASLNVENNQRGSGTLIMMSPKSGSLGFVPTLLDVQRDSLGICNHARNMS</sequence>
<accession>A0AAW0FT74</accession>
<keyword evidence="2" id="KW-1185">Reference proteome</keyword>
<dbReference type="AlphaFoldDB" id="A0AAW0FT74"/>
<reference evidence="1 2" key="1">
    <citation type="submission" date="2022-09" db="EMBL/GenBank/DDBJ databases">
        <authorList>
            <person name="Palmer J.M."/>
        </authorList>
    </citation>
    <scope>NUCLEOTIDE SEQUENCE [LARGE SCALE GENOMIC DNA]</scope>
    <source>
        <strain evidence="1 2">DSM 7382</strain>
    </source>
</reference>
<proteinExistence type="predicted"/>
<comment type="caution">
    <text evidence="1">The sequence shown here is derived from an EMBL/GenBank/DDBJ whole genome shotgun (WGS) entry which is preliminary data.</text>
</comment>
<organism evidence="1 2">
    <name type="scientific">Cerrena zonata</name>
    <dbReference type="NCBI Taxonomy" id="2478898"/>
    <lineage>
        <taxon>Eukaryota</taxon>
        <taxon>Fungi</taxon>
        <taxon>Dikarya</taxon>
        <taxon>Basidiomycota</taxon>
        <taxon>Agaricomycotina</taxon>
        <taxon>Agaricomycetes</taxon>
        <taxon>Polyporales</taxon>
        <taxon>Cerrenaceae</taxon>
        <taxon>Cerrena</taxon>
    </lineage>
</organism>
<name>A0AAW0FT74_9APHY</name>
<gene>
    <name evidence="1" type="ORF">QCA50_012472</name>
</gene>